<feature type="transmembrane region" description="Helical" evidence="6">
    <location>
        <begin position="122"/>
        <end position="141"/>
    </location>
</feature>
<feature type="domain" description="Major facilitator superfamily (MFS) profile" evidence="7">
    <location>
        <begin position="56"/>
        <end position="465"/>
    </location>
</feature>
<dbReference type="PROSITE" id="PS50850">
    <property type="entry name" value="MFS"/>
    <property type="match status" value="1"/>
</dbReference>
<dbReference type="InterPro" id="IPR036259">
    <property type="entry name" value="MFS_trans_sf"/>
</dbReference>
<sequence length="740" mass="83418">MAYNDRNTPPEDGEDRPLLLSRHSDDVLIVDPDVEFGGKKAREVLERNLLRKVDRRMSILVLIYILNYIDRNNASAARLRGFEEDLNLQGTQFATILSVLYIGYIIMQIPSNMFLDYIGKPSLYLPVCMIVWGGISVMTGFTTNFFGAVCTRFFLGFVEAAFFPGALFLISKWYKRTELSQRTALLACGILVSNAFGSLIASAILDSMEGRLGYAAWRWLFFIEGGLTVIVAICAIFILPDFPETSFGWLTPAEQALAQKRMQEDHGSVEDKTEPTSGLQLALTDGKVWWLAITLISINVSLSFNAFFPTLMSTLGYSATITLLLCVPPWVFATVVAVYLSRHSDHSGERFWHLSGSFLLGILGFLLAMSTMNVAVRYVSLFFQAQSYAGFICFFAWSSGSVARPPAKRAVALALINTVGSLGNISGSYLWPKSWEPTYSKSFTVCVLASALALTMCWLFKRHLAALNAREEKREVEMGSDRGYRISQVNGRKQVTFMVGIFRDSFGSCLTIQILVNAQYLAMNSAEYVRGEITFLFESLPGGKTANDVWAEVILEKYSEPHRHYHTLTHLEAMIRCLRENKGHIHDPTSLSLAILFHDIIYDPQGQNNEILSMKKFEKFAMDKGLPAEQTSKVSCYIERTITHTLPEEAEEGNSSDLHFFLDFDLEVLSRPADAYRTYASQIRKEYSHVPMHDYRAGRVAVLQKFLAREKIYFSQVFHTKHEAAARRNLQQEIHVLTSD</sequence>
<name>A0AA39K7C4_9AGAR</name>
<evidence type="ECO:0000259" key="7">
    <source>
        <dbReference type="PROSITE" id="PS50850"/>
    </source>
</evidence>
<accession>A0AA39K7C4</accession>
<feature type="transmembrane region" description="Helical" evidence="6">
    <location>
        <begin position="442"/>
        <end position="460"/>
    </location>
</feature>
<dbReference type="InterPro" id="IPR020846">
    <property type="entry name" value="MFS_dom"/>
</dbReference>
<keyword evidence="4 6" id="KW-1133">Transmembrane helix</keyword>
<feature type="transmembrane region" description="Helical" evidence="6">
    <location>
        <begin position="378"/>
        <end position="398"/>
    </location>
</feature>
<dbReference type="GO" id="GO:0022857">
    <property type="term" value="F:transmembrane transporter activity"/>
    <property type="evidence" value="ECO:0007669"/>
    <property type="project" value="InterPro"/>
</dbReference>
<dbReference type="Pfam" id="PF07690">
    <property type="entry name" value="MFS_1"/>
    <property type="match status" value="1"/>
</dbReference>
<comment type="caution">
    <text evidence="8">The sequence shown here is derived from an EMBL/GenBank/DDBJ whole genome shotgun (WGS) entry which is preliminary data.</text>
</comment>
<evidence type="ECO:0000256" key="2">
    <source>
        <dbReference type="ARBA" id="ARBA00022448"/>
    </source>
</evidence>
<dbReference type="Gene3D" id="1.10.3210.10">
    <property type="entry name" value="Hypothetical protein af1432"/>
    <property type="match status" value="1"/>
</dbReference>
<evidence type="ECO:0000256" key="3">
    <source>
        <dbReference type="ARBA" id="ARBA00022692"/>
    </source>
</evidence>
<keyword evidence="2" id="KW-0813">Transport</keyword>
<feature type="transmembrane region" description="Helical" evidence="6">
    <location>
        <begin position="351"/>
        <end position="372"/>
    </location>
</feature>
<evidence type="ECO:0000256" key="5">
    <source>
        <dbReference type="ARBA" id="ARBA00023136"/>
    </source>
</evidence>
<reference evidence="8" key="1">
    <citation type="submission" date="2023-06" db="EMBL/GenBank/DDBJ databases">
        <authorList>
            <consortium name="Lawrence Berkeley National Laboratory"/>
            <person name="Ahrendt S."/>
            <person name="Sahu N."/>
            <person name="Indic B."/>
            <person name="Wong-Bajracharya J."/>
            <person name="Merenyi Z."/>
            <person name="Ke H.-M."/>
            <person name="Monk M."/>
            <person name="Kocsube S."/>
            <person name="Drula E."/>
            <person name="Lipzen A."/>
            <person name="Balint B."/>
            <person name="Henrissat B."/>
            <person name="Andreopoulos B."/>
            <person name="Martin F.M."/>
            <person name="Harder C.B."/>
            <person name="Rigling D."/>
            <person name="Ford K.L."/>
            <person name="Foster G.D."/>
            <person name="Pangilinan J."/>
            <person name="Papanicolaou A."/>
            <person name="Barry K."/>
            <person name="LaButti K."/>
            <person name="Viragh M."/>
            <person name="Koriabine M."/>
            <person name="Yan M."/>
            <person name="Riley R."/>
            <person name="Champramary S."/>
            <person name="Plett K.L."/>
            <person name="Tsai I.J."/>
            <person name="Slot J."/>
            <person name="Sipos G."/>
            <person name="Plett J."/>
            <person name="Nagy L.G."/>
            <person name="Grigoriev I.V."/>
        </authorList>
    </citation>
    <scope>NUCLEOTIDE SEQUENCE</scope>
    <source>
        <strain evidence="8">FPL87.14</strain>
    </source>
</reference>
<dbReference type="EMBL" id="JAUEPT010000003">
    <property type="protein sequence ID" value="KAK0453523.1"/>
    <property type="molecule type" value="Genomic_DNA"/>
</dbReference>
<comment type="subcellular location">
    <subcellularLocation>
        <location evidence="1">Membrane</location>
        <topology evidence="1">Multi-pass membrane protein</topology>
    </subcellularLocation>
</comment>
<proteinExistence type="predicted"/>
<feature type="transmembrane region" description="Helical" evidence="6">
    <location>
        <begin position="153"/>
        <end position="171"/>
    </location>
</feature>
<keyword evidence="5 6" id="KW-0472">Membrane</keyword>
<feature type="transmembrane region" description="Helical" evidence="6">
    <location>
        <begin position="217"/>
        <end position="239"/>
    </location>
</feature>
<dbReference type="InterPro" id="IPR011701">
    <property type="entry name" value="MFS"/>
</dbReference>
<dbReference type="PANTHER" id="PTHR43791">
    <property type="entry name" value="PERMEASE-RELATED"/>
    <property type="match status" value="1"/>
</dbReference>
<keyword evidence="3 6" id="KW-0812">Transmembrane</keyword>
<evidence type="ECO:0000256" key="6">
    <source>
        <dbReference type="SAM" id="Phobius"/>
    </source>
</evidence>
<gene>
    <name evidence="8" type="ORF">EV421DRAFT_1897531</name>
</gene>
<evidence type="ECO:0000313" key="8">
    <source>
        <dbReference type="EMBL" id="KAK0453523.1"/>
    </source>
</evidence>
<feature type="transmembrane region" description="Helical" evidence="6">
    <location>
        <begin position="288"/>
        <end position="308"/>
    </location>
</feature>
<feature type="transmembrane region" description="Helical" evidence="6">
    <location>
        <begin position="89"/>
        <end position="110"/>
    </location>
</feature>
<keyword evidence="9" id="KW-1185">Reference proteome</keyword>
<organism evidence="8 9">
    <name type="scientific">Armillaria borealis</name>
    <dbReference type="NCBI Taxonomy" id="47425"/>
    <lineage>
        <taxon>Eukaryota</taxon>
        <taxon>Fungi</taxon>
        <taxon>Dikarya</taxon>
        <taxon>Basidiomycota</taxon>
        <taxon>Agaricomycotina</taxon>
        <taxon>Agaricomycetes</taxon>
        <taxon>Agaricomycetidae</taxon>
        <taxon>Agaricales</taxon>
        <taxon>Marasmiineae</taxon>
        <taxon>Physalacriaceae</taxon>
        <taxon>Armillaria</taxon>
    </lineage>
</organism>
<evidence type="ECO:0000313" key="9">
    <source>
        <dbReference type="Proteomes" id="UP001175226"/>
    </source>
</evidence>
<dbReference type="GO" id="GO:0016020">
    <property type="term" value="C:membrane"/>
    <property type="evidence" value="ECO:0007669"/>
    <property type="project" value="UniProtKB-SubCell"/>
</dbReference>
<dbReference type="Gene3D" id="1.20.1250.20">
    <property type="entry name" value="MFS general substrate transporter like domains"/>
    <property type="match status" value="2"/>
</dbReference>
<feature type="transmembrane region" description="Helical" evidence="6">
    <location>
        <begin position="314"/>
        <end position="339"/>
    </location>
</feature>
<evidence type="ECO:0000256" key="4">
    <source>
        <dbReference type="ARBA" id="ARBA00022989"/>
    </source>
</evidence>
<dbReference type="SUPFAM" id="SSF109604">
    <property type="entry name" value="HD-domain/PDEase-like"/>
    <property type="match status" value="1"/>
</dbReference>
<feature type="transmembrane region" description="Helical" evidence="6">
    <location>
        <begin position="410"/>
        <end position="430"/>
    </location>
</feature>
<protein>
    <submittedName>
        <fullName evidence="8">Major facilitator superfamily domain-containing protein</fullName>
    </submittedName>
</protein>
<dbReference type="PANTHER" id="PTHR43791:SF6">
    <property type="entry name" value="TRANSPORTER, PUTATIVE (AFU_ORTHOLOGUE AFUA_1G16690)-RELATED"/>
    <property type="match status" value="1"/>
</dbReference>
<dbReference type="FunFam" id="1.20.1250.20:FF:000057">
    <property type="entry name" value="MFS general substrate transporter"/>
    <property type="match status" value="1"/>
</dbReference>
<dbReference type="FunFam" id="1.20.1250.20:FF:000013">
    <property type="entry name" value="MFS general substrate transporter"/>
    <property type="match status" value="1"/>
</dbReference>
<evidence type="ECO:0000256" key="1">
    <source>
        <dbReference type="ARBA" id="ARBA00004141"/>
    </source>
</evidence>
<dbReference type="Proteomes" id="UP001175226">
    <property type="component" value="Unassembled WGS sequence"/>
</dbReference>
<feature type="transmembrane region" description="Helical" evidence="6">
    <location>
        <begin position="183"/>
        <end position="205"/>
    </location>
</feature>
<dbReference type="SUPFAM" id="SSF103473">
    <property type="entry name" value="MFS general substrate transporter"/>
    <property type="match status" value="1"/>
</dbReference>
<dbReference type="AlphaFoldDB" id="A0AA39K7C4"/>